<sequence length="83" mass="9507">MHAKSGCFAVQNSRFWKTEEKHPIFCKDISWLRKGEMGYGDSGWGECRQGYARERRGVIHHVPTQKMMLFSVVIGLLHLALGT</sequence>
<dbReference type="Proteomes" id="UP000067008">
    <property type="component" value="Chromosome 1"/>
</dbReference>
<name>A0AAD1BLE0_PREIN</name>
<protein>
    <submittedName>
        <fullName evidence="1">Uncharacterized protein</fullName>
    </submittedName>
</protein>
<reference evidence="1 2" key="1">
    <citation type="submission" date="2015-07" db="EMBL/GenBank/DDBJ databases">
        <title>Complete genome sequence of Prevotella intermedia strain 17-2.</title>
        <authorList>
            <person name="Nambu T."/>
        </authorList>
    </citation>
    <scope>NUCLEOTIDE SEQUENCE [LARGE SCALE GENOMIC DNA]</scope>
    <source>
        <strain evidence="1 2">17-2</strain>
    </source>
</reference>
<proteinExistence type="predicted"/>
<dbReference type="AlphaFoldDB" id="A0AAD1BLE0"/>
<evidence type="ECO:0000313" key="2">
    <source>
        <dbReference type="Proteomes" id="UP000067008"/>
    </source>
</evidence>
<evidence type="ECO:0000313" key="1">
    <source>
        <dbReference type="EMBL" id="BAR96836.1"/>
    </source>
</evidence>
<dbReference type="EMBL" id="AP014926">
    <property type="protein sequence ID" value="BAR96836.1"/>
    <property type="molecule type" value="Genomic_DNA"/>
</dbReference>
<gene>
    <name evidence="1" type="ORF">PI172_2108</name>
</gene>
<organism evidence="1 2">
    <name type="scientific">Prevotella intermedia</name>
    <dbReference type="NCBI Taxonomy" id="28131"/>
    <lineage>
        <taxon>Bacteria</taxon>
        <taxon>Pseudomonadati</taxon>
        <taxon>Bacteroidota</taxon>
        <taxon>Bacteroidia</taxon>
        <taxon>Bacteroidales</taxon>
        <taxon>Prevotellaceae</taxon>
        <taxon>Prevotella</taxon>
    </lineage>
</organism>
<accession>A0AAD1BLE0</accession>